<evidence type="ECO:0000256" key="1">
    <source>
        <dbReference type="SAM" id="Coils"/>
    </source>
</evidence>
<dbReference type="GO" id="GO:0003700">
    <property type="term" value="F:DNA-binding transcription factor activity"/>
    <property type="evidence" value="ECO:0007669"/>
    <property type="project" value="InterPro"/>
</dbReference>
<gene>
    <name evidence="3" type="ORF">B0T19DRAFT_461632</name>
</gene>
<keyword evidence="4" id="KW-1185">Reference proteome</keyword>
<feature type="compositionally biased region" description="Low complexity" evidence="2">
    <location>
        <begin position="211"/>
        <end position="222"/>
    </location>
</feature>
<feature type="compositionally biased region" description="Low complexity" evidence="2">
    <location>
        <begin position="290"/>
        <end position="320"/>
    </location>
</feature>
<dbReference type="EMBL" id="JAUEPO010000003">
    <property type="protein sequence ID" value="KAK3328221.1"/>
    <property type="molecule type" value="Genomic_DNA"/>
</dbReference>
<comment type="caution">
    <text evidence="3">The sequence shown here is derived from an EMBL/GenBank/DDBJ whole genome shotgun (WGS) entry which is preliminary data.</text>
</comment>
<name>A0AAE0IPP3_9PEZI</name>
<protein>
    <submittedName>
        <fullName evidence="3">Uncharacterized protein</fullName>
    </submittedName>
</protein>
<dbReference type="AlphaFoldDB" id="A0AAE0IPP3"/>
<proteinExistence type="predicted"/>
<feature type="region of interest" description="Disordered" evidence="2">
    <location>
        <begin position="286"/>
        <end position="320"/>
    </location>
</feature>
<dbReference type="InterPro" id="IPR046347">
    <property type="entry name" value="bZIP_sf"/>
</dbReference>
<accession>A0AAE0IPP3</accession>
<reference evidence="3" key="1">
    <citation type="journal article" date="2023" name="Mol. Phylogenet. Evol.">
        <title>Genome-scale phylogeny and comparative genomics of the fungal order Sordariales.</title>
        <authorList>
            <person name="Hensen N."/>
            <person name="Bonometti L."/>
            <person name="Westerberg I."/>
            <person name="Brannstrom I.O."/>
            <person name="Guillou S."/>
            <person name="Cros-Aarteil S."/>
            <person name="Calhoun S."/>
            <person name="Haridas S."/>
            <person name="Kuo A."/>
            <person name="Mondo S."/>
            <person name="Pangilinan J."/>
            <person name="Riley R."/>
            <person name="LaButti K."/>
            <person name="Andreopoulos B."/>
            <person name="Lipzen A."/>
            <person name="Chen C."/>
            <person name="Yan M."/>
            <person name="Daum C."/>
            <person name="Ng V."/>
            <person name="Clum A."/>
            <person name="Steindorff A."/>
            <person name="Ohm R.A."/>
            <person name="Martin F."/>
            <person name="Silar P."/>
            <person name="Natvig D.O."/>
            <person name="Lalanne C."/>
            <person name="Gautier V."/>
            <person name="Ament-Velasquez S.L."/>
            <person name="Kruys A."/>
            <person name="Hutchinson M.I."/>
            <person name="Powell A.J."/>
            <person name="Barry K."/>
            <person name="Miller A.N."/>
            <person name="Grigoriev I.V."/>
            <person name="Debuchy R."/>
            <person name="Gladieux P."/>
            <person name="Hiltunen Thoren M."/>
            <person name="Johannesson H."/>
        </authorList>
    </citation>
    <scope>NUCLEOTIDE SEQUENCE</scope>
    <source>
        <strain evidence="3">SMH4131-1</strain>
    </source>
</reference>
<evidence type="ECO:0000313" key="3">
    <source>
        <dbReference type="EMBL" id="KAK3328221.1"/>
    </source>
</evidence>
<feature type="coiled-coil region" evidence="1">
    <location>
        <begin position="32"/>
        <end position="59"/>
    </location>
</feature>
<dbReference type="Proteomes" id="UP001286456">
    <property type="component" value="Unassembled WGS sequence"/>
</dbReference>
<dbReference type="SUPFAM" id="SSF57959">
    <property type="entry name" value="Leucine zipper domain"/>
    <property type="match status" value="1"/>
</dbReference>
<keyword evidence="1" id="KW-0175">Coiled coil</keyword>
<feature type="region of interest" description="Disordered" evidence="2">
    <location>
        <begin position="78"/>
        <end position="131"/>
    </location>
</feature>
<evidence type="ECO:0000256" key="2">
    <source>
        <dbReference type="SAM" id="MobiDB-lite"/>
    </source>
</evidence>
<feature type="region of interest" description="Disordered" evidence="2">
    <location>
        <begin position="1"/>
        <end position="31"/>
    </location>
</feature>
<evidence type="ECO:0000313" key="4">
    <source>
        <dbReference type="Proteomes" id="UP001286456"/>
    </source>
</evidence>
<feature type="region of interest" description="Disordered" evidence="2">
    <location>
        <begin position="158"/>
        <end position="224"/>
    </location>
</feature>
<reference evidence="3" key="2">
    <citation type="submission" date="2023-06" db="EMBL/GenBank/DDBJ databases">
        <authorList>
            <consortium name="Lawrence Berkeley National Laboratory"/>
            <person name="Haridas S."/>
            <person name="Hensen N."/>
            <person name="Bonometti L."/>
            <person name="Westerberg I."/>
            <person name="Brannstrom I.O."/>
            <person name="Guillou S."/>
            <person name="Cros-Aarteil S."/>
            <person name="Calhoun S."/>
            <person name="Kuo A."/>
            <person name="Mondo S."/>
            <person name="Pangilinan J."/>
            <person name="Riley R."/>
            <person name="Labutti K."/>
            <person name="Andreopoulos B."/>
            <person name="Lipzen A."/>
            <person name="Chen C."/>
            <person name="Yanf M."/>
            <person name="Daum C."/>
            <person name="Ng V."/>
            <person name="Clum A."/>
            <person name="Steindorff A."/>
            <person name="Ohm R."/>
            <person name="Martin F."/>
            <person name="Silar P."/>
            <person name="Natvig D."/>
            <person name="Lalanne C."/>
            <person name="Gautier V."/>
            <person name="Ament-Velasquez S.L."/>
            <person name="Kruys A."/>
            <person name="Hutchinson M.I."/>
            <person name="Powell A.J."/>
            <person name="Barry K."/>
            <person name="Miller A.N."/>
            <person name="Grigoriev I.V."/>
            <person name="Debuchy R."/>
            <person name="Gladieux P."/>
            <person name="Thoren M.H."/>
            <person name="Johannesson H."/>
        </authorList>
    </citation>
    <scope>NUCLEOTIDE SEQUENCE</scope>
    <source>
        <strain evidence="3">SMH4131-1</strain>
    </source>
</reference>
<sequence>MSNSDELDGGVDIAQEIEQRRERGRRAQRAFRQRQIDTIRELRDENQALKDAINEISRAATSGDFALQRAIEKARRLAGLAPAGNSNRQTEDGSASETETEPTSRARADPIRQPPHSTISHDPAIRGGIVPYSMPNSTAAVTTTAALPPSISSIPLLVLNPSQDHSPDPDPVSYSPTSDDVSIDGIFASLGRSPDGQTSNSPAPSYPPRSPSSSTSSALGSPGRMSPRLNYGLWFEPDRVIRLAHPPRDVVPYIGEGMHTLAGTLYWAGMGCALSVLRRVMMIRGGHRGSPQSQSQTPPSHHPPTTTETSQQDTTSEPTTALAHARVQHIFHSTLRQVSQQTVYDMIHARFLWRKLGYLSGDHPGRDPDLPTRIFAGILREYNRASADSELRFWLTAVDVEALVRLRLGAAWSHAGGWAPFAAALRGCGGSVESVLVRVGMVKRLVDGIAEHGTPSRQQLME</sequence>
<organism evidence="3 4">
    <name type="scientific">Cercophora scortea</name>
    <dbReference type="NCBI Taxonomy" id="314031"/>
    <lineage>
        <taxon>Eukaryota</taxon>
        <taxon>Fungi</taxon>
        <taxon>Dikarya</taxon>
        <taxon>Ascomycota</taxon>
        <taxon>Pezizomycotina</taxon>
        <taxon>Sordariomycetes</taxon>
        <taxon>Sordariomycetidae</taxon>
        <taxon>Sordariales</taxon>
        <taxon>Lasiosphaeriaceae</taxon>
        <taxon>Cercophora</taxon>
    </lineage>
</organism>
<feature type="compositionally biased region" description="Basic residues" evidence="2">
    <location>
        <begin position="22"/>
        <end position="31"/>
    </location>
</feature>
<feature type="compositionally biased region" description="Polar residues" evidence="2">
    <location>
        <begin position="84"/>
        <end position="101"/>
    </location>
</feature>